<evidence type="ECO:0000256" key="6">
    <source>
        <dbReference type="ARBA" id="ARBA00022556"/>
    </source>
</evidence>
<comment type="similarity">
    <text evidence="13">Belongs to the LpxC family.</text>
</comment>
<dbReference type="NCBIfam" id="NF009667">
    <property type="entry name" value="PRK13188.1"/>
    <property type="match status" value="1"/>
</dbReference>
<comment type="pathway">
    <text evidence="3 13">Glycolipid biosynthesis; lipid IV(A) biosynthesis; lipid IV(A) from (3R)-3-hydroxytetradecanoyl-[acyl-carrier-protein] and UDP-N-acetyl-alpha-D-glucosamine: step 2/6.</text>
</comment>
<dbReference type="HAMAP" id="MF_00388">
    <property type="entry name" value="LpxC"/>
    <property type="match status" value="1"/>
</dbReference>
<reference evidence="15" key="1">
    <citation type="journal article" date="2019" name="Int. J. Syst. Evol. Microbiol.">
        <title>The Global Catalogue of Microorganisms (GCM) 10K type strain sequencing project: providing services to taxonomists for standard genome sequencing and annotation.</title>
        <authorList>
            <consortium name="The Broad Institute Genomics Platform"/>
            <consortium name="The Broad Institute Genome Sequencing Center for Infectious Disease"/>
            <person name="Wu L."/>
            <person name="Ma J."/>
        </authorList>
    </citation>
    <scope>NUCLEOTIDE SEQUENCE [LARGE SCALE GENOMIC DNA]</scope>
    <source>
        <strain evidence="15">KCTC 52344</strain>
    </source>
</reference>
<evidence type="ECO:0000256" key="11">
    <source>
        <dbReference type="ARBA" id="ARBA00023239"/>
    </source>
</evidence>
<dbReference type="Proteomes" id="UP001597510">
    <property type="component" value="Unassembled WGS sequence"/>
</dbReference>
<organism evidence="14 15">
    <name type="scientific">Emticicia soli</name>
    <dbReference type="NCBI Taxonomy" id="2027878"/>
    <lineage>
        <taxon>Bacteria</taxon>
        <taxon>Pseudomonadati</taxon>
        <taxon>Bacteroidota</taxon>
        <taxon>Cytophagia</taxon>
        <taxon>Cytophagales</taxon>
        <taxon>Leadbetterellaceae</taxon>
        <taxon>Emticicia</taxon>
    </lineage>
</organism>
<dbReference type="EC" id="3.5.1.108" evidence="4 13"/>
<protein>
    <recommendedName>
        <fullName evidence="4 13">UDP-3-O-acyl-N-acetylglucosamine deacetylase</fullName>
        <shortName evidence="13">UDP-3-O-acyl-GlcNAc deacetylase</shortName>
        <ecNumber evidence="4 13">3.5.1.108</ecNumber>
    </recommendedName>
    <alternativeName>
        <fullName evidence="13">UDP-3-O-[R-3-hydroxymyristoyl]-N-acetylglucosamine deacetylase</fullName>
    </alternativeName>
</protein>
<dbReference type="Pfam" id="PF07977">
    <property type="entry name" value="FabA"/>
    <property type="match status" value="1"/>
</dbReference>
<keyword evidence="5 13" id="KW-0444">Lipid biosynthesis</keyword>
<dbReference type="Gene3D" id="3.10.129.10">
    <property type="entry name" value="Hotdog Thioesterase"/>
    <property type="match status" value="1"/>
</dbReference>
<dbReference type="Gene3D" id="3.30.230.20">
    <property type="entry name" value="lpxc deacetylase, domain 1"/>
    <property type="match status" value="1"/>
</dbReference>
<dbReference type="InterPro" id="IPR015870">
    <property type="entry name" value="UDP-acyl_N-AcGlcN_deAcase_N"/>
</dbReference>
<dbReference type="RefSeq" id="WP_340236640.1">
    <property type="nucleotide sequence ID" value="NZ_JBBEWC010000006.1"/>
</dbReference>
<comment type="catalytic activity">
    <reaction evidence="12 13">
        <text>a UDP-3-O-[(3R)-3-hydroxyacyl]-N-acetyl-alpha-D-glucosamine + H2O = a UDP-3-O-[(3R)-3-hydroxyacyl]-alpha-D-glucosamine + acetate</text>
        <dbReference type="Rhea" id="RHEA:67816"/>
        <dbReference type="ChEBI" id="CHEBI:15377"/>
        <dbReference type="ChEBI" id="CHEBI:30089"/>
        <dbReference type="ChEBI" id="CHEBI:137740"/>
        <dbReference type="ChEBI" id="CHEBI:173225"/>
        <dbReference type="EC" id="3.5.1.108"/>
    </reaction>
</comment>
<dbReference type="Pfam" id="PF03331">
    <property type="entry name" value="LpxC"/>
    <property type="match status" value="2"/>
</dbReference>
<dbReference type="NCBIfam" id="NF000582">
    <property type="entry name" value="PRK00006.1"/>
    <property type="match status" value="1"/>
</dbReference>
<dbReference type="SUPFAM" id="SSF54637">
    <property type="entry name" value="Thioesterase/thiol ester dehydrase-isomerase"/>
    <property type="match status" value="1"/>
</dbReference>
<dbReference type="PANTHER" id="PTHR33694">
    <property type="entry name" value="UDP-3-O-ACYL-N-ACETYLGLUCOSAMINE DEACETYLASE 1, MITOCHONDRIAL-RELATED"/>
    <property type="match status" value="1"/>
</dbReference>
<evidence type="ECO:0000256" key="10">
    <source>
        <dbReference type="ARBA" id="ARBA00023098"/>
    </source>
</evidence>
<keyword evidence="11" id="KW-0456">Lyase</keyword>
<evidence type="ECO:0000256" key="4">
    <source>
        <dbReference type="ARBA" id="ARBA00012745"/>
    </source>
</evidence>
<dbReference type="InterPro" id="IPR029069">
    <property type="entry name" value="HotDog_dom_sf"/>
</dbReference>
<evidence type="ECO:0000313" key="15">
    <source>
        <dbReference type="Proteomes" id="UP001597510"/>
    </source>
</evidence>
<feature type="binding site" evidence="13">
    <location>
        <position position="265"/>
    </location>
    <ligand>
        <name>Zn(2+)</name>
        <dbReference type="ChEBI" id="CHEBI:29105"/>
    </ligand>
</feature>
<proteinExistence type="inferred from homology"/>
<keyword evidence="10 13" id="KW-0443">Lipid metabolism</keyword>
<evidence type="ECO:0000256" key="13">
    <source>
        <dbReference type="HAMAP-Rule" id="MF_00388"/>
    </source>
</evidence>
<dbReference type="Gene3D" id="3.30.1700.10">
    <property type="entry name" value="lpxc deacetylase, domain 2"/>
    <property type="match status" value="1"/>
</dbReference>
<feature type="binding site" evidence="13">
    <location>
        <position position="261"/>
    </location>
    <ligand>
        <name>Zn(2+)</name>
        <dbReference type="ChEBI" id="CHEBI:29105"/>
    </ligand>
</feature>
<comment type="caution">
    <text evidence="14">The sequence shown here is derived from an EMBL/GenBank/DDBJ whole genome shotgun (WGS) entry which is preliminary data.</text>
</comment>
<dbReference type="InterPro" id="IPR011334">
    <property type="entry name" value="UDP-acyl_GlcNac_deAcase_C"/>
</dbReference>
<keyword evidence="6 13" id="KW-0441">Lipid A biosynthesis</keyword>
<evidence type="ECO:0000256" key="5">
    <source>
        <dbReference type="ARBA" id="ARBA00022516"/>
    </source>
</evidence>
<dbReference type="PANTHER" id="PTHR33694:SF1">
    <property type="entry name" value="UDP-3-O-ACYL-N-ACETYLGLUCOSAMINE DEACETYLASE 1, MITOCHONDRIAL-RELATED"/>
    <property type="match status" value="1"/>
</dbReference>
<evidence type="ECO:0000256" key="9">
    <source>
        <dbReference type="ARBA" id="ARBA00022833"/>
    </source>
</evidence>
<dbReference type="InterPro" id="IPR013114">
    <property type="entry name" value="FabA_FabZ"/>
</dbReference>
<keyword evidence="15" id="KW-1185">Reference proteome</keyword>
<evidence type="ECO:0000313" key="14">
    <source>
        <dbReference type="EMBL" id="MFD2519579.1"/>
    </source>
</evidence>
<dbReference type="EMBL" id="JBHULC010000003">
    <property type="protein sequence ID" value="MFD2519579.1"/>
    <property type="molecule type" value="Genomic_DNA"/>
</dbReference>
<dbReference type="CDD" id="cd01288">
    <property type="entry name" value="FabZ"/>
    <property type="match status" value="1"/>
</dbReference>
<dbReference type="InterPro" id="IPR004463">
    <property type="entry name" value="UDP-acyl_GlcNac_deAcase"/>
</dbReference>
<feature type="binding site" evidence="13">
    <location>
        <position position="79"/>
    </location>
    <ligand>
        <name>Zn(2+)</name>
        <dbReference type="ChEBI" id="CHEBI:29105"/>
    </ligand>
</feature>
<feature type="active site" description="Proton donor" evidence="13">
    <location>
        <position position="288"/>
    </location>
</feature>
<dbReference type="InterPro" id="IPR020568">
    <property type="entry name" value="Ribosomal_Su5_D2-typ_SF"/>
</dbReference>
<evidence type="ECO:0000256" key="3">
    <source>
        <dbReference type="ARBA" id="ARBA00005002"/>
    </source>
</evidence>
<evidence type="ECO:0000256" key="2">
    <source>
        <dbReference type="ARBA" id="ARBA00002923"/>
    </source>
</evidence>
<keyword evidence="8 13" id="KW-0378">Hydrolase</keyword>
<name>A0ABW5J222_9BACT</name>
<sequence>MNVKQQTIKNKVSITGVGLHTGENVTLTIQPAPINHGYKFQRIDLDNKPIIDADVDYVVDTSRGTVLEKDGARVHTTEHILAALVGLQIDNVLIQIDGPEIPILDGSAIKFVELLEEAGFEEQASLRNYYEVTEAIHYRNDERSIELAALPLNDYRVTAMVDYNSAVLHSQHAQLHNIALFKEEIAPCRTFVFLHELEALFKAGLIKGGDIGNAVVIVDKEVSPEEIESLSALLNKPKIEVGKTGILNDDPLRFPNEPARHKLLDVMGDLALVGRPLKAHILAARPGHKPNIELAKKIKKQMLDSAKGAPQYDPNTPPVFNVNDIAKVLAHRYPFALVDKIVYLDGQTVVGIKNITMNEPQFTGHFPENPIMPGVLQIEAIAQTGGVLVLTGTGNPEAYWPYLVSIDNCRFYRNVLPGDTLIIRCTLINPVKLGVAKMHGEAWVGKNLVCDVNMIARLIKKDKIKPQTTA</sequence>
<evidence type="ECO:0000256" key="8">
    <source>
        <dbReference type="ARBA" id="ARBA00022801"/>
    </source>
</evidence>
<comment type="function">
    <text evidence="2 13">Catalyzes the hydrolysis of UDP-3-O-myristoyl-N-acetylglucosamine to form UDP-3-O-myristoylglucosamine and acetate, the committed step in lipid A biosynthesis.</text>
</comment>
<comment type="cofactor">
    <cofactor evidence="1 13">
        <name>Zn(2+)</name>
        <dbReference type="ChEBI" id="CHEBI:29105"/>
    </cofactor>
</comment>
<keyword evidence="7 13" id="KW-0479">Metal-binding</keyword>
<dbReference type="SUPFAM" id="SSF54211">
    <property type="entry name" value="Ribosomal protein S5 domain 2-like"/>
    <property type="match status" value="2"/>
</dbReference>
<accession>A0ABW5J222</accession>
<gene>
    <name evidence="13" type="primary">lpxC</name>
    <name evidence="14" type="ORF">ACFSR2_01705</name>
</gene>
<evidence type="ECO:0000256" key="12">
    <source>
        <dbReference type="ARBA" id="ARBA00024535"/>
    </source>
</evidence>
<dbReference type="NCBIfam" id="TIGR00325">
    <property type="entry name" value="lpxC"/>
    <property type="match status" value="1"/>
</dbReference>
<evidence type="ECO:0000256" key="1">
    <source>
        <dbReference type="ARBA" id="ARBA00001947"/>
    </source>
</evidence>
<keyword evidence="9 13" id="KW-0862">Zinc</keyword>
<evidence type="ECO:0000256" key="7">
    <source>
        <dbReference type="ARBA" id="ARBA00022723"/>
    </source>
</evidence>